<keyword evidence="3" id="KW-0460">Magnesium</keyword>
<accession>A0ABS2D762</accession>
<dbReference type="RefSeq" id="WP_204198851.1">
    <property type="nucleotide sequence ID" value="NZ_JAFEMC010000003.1"/>
</dbReference>
<dbReference type="PANTHER" id="PTHR43046:SF12">
    <property type="entry name" value="GDP-MANNOSE MANNOSYL HYDROLASE"/>
    <property type="match status" value="1"/>
</dbReference>
<evidence type="ECO:0000256" key="1">
    <source>
        <dbReference type="ARBA" id="ARBA00001946"/>
    </source>
</evidence>
<evidence type="ECO:0000256" key="2">
    <source>
        <dbReference type="ARBA" id="ARBA00022801"/>
    </source>
</evidence>
<dbReference type="InterPro" id="IPR020084">
    <property type="entry name" value="NUDIX_hydrolase_CS"/>
</dbReference>
<dbReference type="CDD" id="cd04685">
    <property type="entry name" value="NUDIX_Hydrolase"/>
    <property type="match status" value="1"/>
</dbReference>
<evidence type="ECO:0000256" key="3">
    <source>
        <dbReference type="ARBA" id="ARBA00022842"/>
    </source>
</evidence>
<dbReference type="Proteomes" id="UP000763641">
    <property type="component" value="Unassembled WGS sequence"/>
</dbReference>
<comment type="cofactor">
    <cofactor evidence="1">
        <name>Mg(2+)</name>
        <dbReference type="ChEBI" id="CHEBI:18420"/>
    </cofactor>
</comment>
<gene>
    <name evidence="6" type="ORF">ILT43_10130</name>
</gene>
<protein>
    <submittedName>
        <fullName evidence="6">NUDIX domain-containing protein</fullName>
    </submittedName>
</protein>
<comment type="similarity">
    <text evidence="4">Belongs to the Nudix hydrolase family.</text>
</comment>
<organism evidence="6 7">
    <name type="scientific">Sphingomonas longa</name>
    <dbReference type="NCBI Taxonomy" id="2778730"/>
    <lineage>
        <taxon>Bacteria</taxon>
        <taxon>Pseudomonadati</taxon>
        <taxon>Pseudomonadota</taxon>
        <taxon>Alphaproteobacteria</taxon>
        <taxon>Sphingomonadales</taxon>
        <taxon>Sphingomonadaceae</taxon>
        <taxon>Sphingomonas</taxon>
    </lineage>
</organism>
<keyword evidence="2 4" id="KW-0378">Hydrolase</keyword>
<comment type="caution">
    <text evidence="6">The sequence shown here is derived from an EMBL/GenBank/DDBJ whole genome shotgun (WGS) entry which is preliminary data.</text>
</comment>
<dbReference type="InterPro" id="IPR020476">
    <property type="entry name" value="Nudix_hydrolase"/>
</dbReference>
<reference evidence="6 7" key="1">
    <citation type="submission" date="2020-12" db="EMBL/GenBank/DDBJ databases">
        <title>Sphingomonas sp.</title>
        <authorList>
            <person name="Kim M.K."/>
        </authorList>
    </citation>
    <scope>NUCLEOTIDE SEQUENCE [LARGE SCALE GENOMIC DNA]</scope>
    <source>
        <strain evidence="6 7">BT552</strain>
    </source>
</reference>
<dbReference type="Pfam" id="PF00293">
    <property type="entry name" value="NUDIX"/>
    <property type="match status" value="1"/>
</dbReference>
<evidence type="ECO:0000259" key="5">
    <source>
        <dbReference type="PROSITE" id="PS51462"/>
    </source>
</evidence>
<dbReference type="InterPro" id="IPR015797">
    <property type="entry name" value="NUDIX_hydrolase-like_dom_sf"/>
</dbReference>
<sequence length="148" mass="16742">MTREPRPAARILLIDGQGRVLLFRFTPDDRPPLWCTPGGKVDEGETYEAAASRELWEETGLTLDCGPQVARRQVQFVTFEGQPVDADERYFRIDVDTCDIAAAALTEMETRVLDSWRWFTIAELSTWDEMIYPADLADLLTTTQAVVA</sequence>
<evidence type="ECO:0000256" key="4">
    <source>
        <dbReference type="RuleBase" id="RU003476"/>
    </source>
</evidence>
<dbReference type="PROSITE" id="PS51462">
    <property type="entry name" value="NUDIX"/>
    <property type="match status" value="1"/>
</dbReference>
<dbReference type="EMBL" id="JAFEMC010000003">
    <property type="protein sequence ID" value="MBM6576733.1"/>
    <property type="molecule type" value="Genomic_DNA"/>
</dbReference>
<dbReference type="SUPFAM" id="SSF55811">
    <property type="entry name" value="Nudix"/>
    <property type="match status" value="1"/>
</dbReference>
<name>A0ABS2D762_9SPHN</name>
<feature type="domain" description="Nudix hydrolase" evidence="5">
    <location>
        <begin position="4"/>
        <end position="142"/>
    </location>
</feature>
<dbReference type="PANTHER" id="PTHR43046">
    <property type="entry name" value="GDP-MANNOSE MANNOSYL HYDROLASE"/>
    <property type="match status" value="1"/>
</dbReference>
<dbReference type="InterPro" id="IPR000086">
    <property type="entry name" value="NUDIX_hydrolase_dom"/>
</dbReference>
<dbReference type="Gene3D" id="3.90.79.10">
    <property type="entry name" value="Nucleoside Triphosphate Pyrophosphohydrolase"/>
    <property type="match status" value="1"/>
</dbReference>
<keyword evidence="7" id="KW-1185">Reference proteome</keyword>
<evidence type="ECO:0000313" key="6">
    <source>
        <dbReference type="EMBL" id="MBM6576733.1"/>
    </source>
</evidence>
<dbReference type="PROSITE" id="PS00893">
    <property type="entry name" value="NUDIX_BOX"/>
    <property type="match status" value="1"/>
</dbReference>
<proteinExistence type="inferred from homology"/>
<dbReference type="PRINTS" id="PR00502">
    <property type="entry name" value="NUDIXFAMILY"/>
</dbReference>
<evidence type="ECO:0000313" key="7">
    <source>
        <dbReference type="Proteomes" id="UP000763641"/>
    </source>
</evidence>